<name>A0A9P4Q809_9PEZI</name>
<dbReference type="GO" id="GO:0045033">
    <property type="term" value="P:peroxisome inheritance"/>
    <property type="evidence" value="ECO:0007669"/>
    <property type="project" value="InterPro"/>
</dbReference>
<feature type="compositionally biased region" description="Basic and acidic residues" evidence="6">
    <location>
        <begin position="259"/>
        <end position="278"/>
    </location>
</feature>
<feature type="region of interest" description="Disordered" evidence="6">
    <location>
        <begin position="237"/>
        <end position="278"/>
    </location>
</feature>
<feature type="compositionally biased region" description="Polar residues" evidence="6">
    <location>
        <begin position="24"/>
        <end position="40"/>
    </location>
</feature>
<gene>
    <name evidence="7" type="ORF">K431DRAFT_266640</name>
</gene>
<sequence>MASFTAPSTPEQSHLTPKRMAATRSFTVPSKLEASSNSPRPNVDIGASESVETLFFHPKANIVKFTASSNGSRPSSSRQSPSPGNAQAMLLPWASSSSTERTLAIGPLEIYRIPGSVSFLHSGSLLHAILPRSQCWCVDGVSKFAMRVLTDTYYRIELPGETEEELALVELFKDCLRKVLWFERTPCPFERTFTVELPNEPDLVVRRGQRRNDGPAKKWKLDRAYSWKPENGVWPEQRMTSAQSSNQGSQAGSDEELEEKSGDDLHRHVSEDEKEELADQIKDLGLNTPTKPKAISAATRSVTAPPQLLTLRSTPPSKSRVKDRVQEFADGTVEAKGVAQASGVSRLDENRLRTFQTIPTDMPPSPPDSSAGVDPMDVVSMQNRRDAELDRGDSSVIIHPIEADESMPNILEETSPSEIGSPQQAPREKRQAALEAAETIQDNKMEQVTVQTRSASKLRPAVEIEEHAAEANKDDPFAAIQARIRARRNVGTLNSKRSSSSLTRQTSSTSSSSSTTTRLALKPSKSGLTHELSHSNLPRNQSLAAAMVQKACAVFLGPPVHLVAIMLSIAARLTNNAFGAIFVESPERLGRRIPGSYFLEDELESETDGSNAILEDWEEDDFGVPLRSPVRLAAMENMVGTAQGDEVEGESGRTSWSVD</sequence>
<keyword evidence="8" id="KW-1185">Reference proteome</keyword>
<evidence type="ECO:0000256" key="6">
    <source>
        <dbReference type="SAM" id="MobiDB-lite"/>
    </source>
</evidence>
<evidence type="ECO:0000256" key="5">
    <source>
        <dbReference type="ARBA" id="ARBA00023136"/>
    </source>
</evidence>
<feature type="region of interest" description="Disordered" evidence="6">
    <location>
        <begin position="1"/>
        <end position="45"/>
    </location>
</feature>
<accession>A0A9P4Q809</accession>
<dbReference type="GO" id="GO:0005780">
    <property type="term" value="C:extrinsic component of intraperoxisomal membrane"/>
    <property type="evidence" value="ECO:0007669"/>
    <property type="project" value="InterPro"/>
</dbReference>
<evidence type="ECO:0000256" key="3">
    <source>
        <dbReference type="ARBA" id="ARBA00010707"/>
    </source>
</evidence>
<evidence type="ECO:0000256" key="1">
    <source>
        <dbReference type="ARBA" id="ARBA00003594"/>
    </source>
</evidence>
<feature type="compositionally biased region" description="Polar residues" evidence="6">
    <location>
        <begin position="1"/>
        <end position="15"/>
    </location>
</feature>
<feature type="region of interest" description="Disordered" evidence="6">
    <location>
        <begin position="412"/>
        <end position="432"/>
    </location>
</feature>
<feature type="region of interest" description="Disordered" evidence="6">
    <location>
        <begin position="66"/>
        <end position="88"/>
    </location>
</feature>
<dbReference type="OrthoDB" id="4097008at2759"/>
<evidence type="ECO:0000256" key="4">
    <source>
        <dbReference type="ARBA" id="ARBA00021397"/>
    </source>
</evidence>
<feature type="compositionally biased region" description="Low complexity" evidence="6">
    <location>
        <begin position="68"/>
        <end position="85"/>
    </location>
</feature>
<feature type="region of interest" description="Disordered" evidence="6">
    <location>
        <begin position="490"/>
        <end position="534"/>
    </location>
</feature>
<proteinExistence type="inferred from homology"/>
<comment type="subcellular location">
    <subcellularLocation>
        <location evidence="2">Peroxisome membrane</location>
        <topology evidence="2">Peripheral membrane protein</topology>
    </subcellularLocation>
</comment>
<evidence type="ECO:0000313" key="8">
    <source>
        <dbReference type="Proteomes" id="UP000799441"/>
    </source>
</evidence>
<dbReference type="Pfam" id="PF12634">
    <property type="entry name" value="Inp1"/>
    <property type="match status" value="1"/>
</dbReference>
<reference evidence="7" key="1">
    <citation type="journal article" date="2020" name="Stud. Mycol.">
        <title>101 Dothideomycetes genomes: a test case for predicting lifestyles and emergence of pathogens.</title>
        <authorList>
            <person name="Haridas S."/>
            <person name="Albert R."/>
            <person name="Binder M."/>
            <person name="Bloem J."/>
            <person name="Labutti K."/>
            <person name="Salamov A."/>
            <person name="Andreopoulos B."/>
            <person name="Baker S."/>
            <person name="Barry K."/>
            <person name="Bills G."/>
            <person name="Bluhm B."/>
            <person name="Cannon C."/>
            <person name="Castanera R."/>
            <person name="Culley D."/>
            <person name="Daum C."/>
            <person name="Ezra D."/>
            <person name="Gonzalez J."/>
            <person name="Henrissat B."/>
            <person name="Kuo A."/>
            <person name="Liang C."/>
            <person name="Lipzen A."/>
            <person name="Lutzoni F."/>
            <person name="Magnuson J."/>
            <person name="Mondo S."/>
            <person name="Nolan M."/>
            <person name="Ohm R."/>
            <person name="Pangilinan J."/>
            <person name="Park H.-J."/>
            <person name="Ramirez L."/>
            <person name="Alfaro M."/>
            <person name="Sun H."/>
            <person name="Tritt A."/>
            <person name="Yoshinaga Y."/>
            <person name="Zwiers L.-H."/>
            <person name="Turgeon B."/>
            <person name="Goodwin S."/>
            <person name="Spatafora J."/>
            <person name="Crous P."/>
            <person name="Grigoriev I."/>
        </authorList>
    </citation>
    <scope>NUCLEOTIDE SEQUENCE</scope>
    <source>
        <strain evidence="7">CBS 116435</strain>
    </source>
</reference>
<organism evidence="7 8">
    <name type="scientific">Polychaeton citri CBS 116435</name>
    <dbReference type="NCBI Taxonomy" id="1314669"/>
    <lineage>
        <taxon>Eukaryota</taxon>
        <taxon>Fungi</taxon>
        <taxon>Dikarya</taxon>
        <taxon>Ascomycota</taxon>
        <taxon>Pezizomycotina</taxon>
        <taxon>Dothideomycetes</taxon>
        <taxon>Dothideomycetidae</taxon>
        <taxon>Capnodiales</taxon>
        <taxon>Capnodiaceae</taxon>
        <taxon>Polychaeton</taxon>
    </lineage>
</organism>
<feature type="compositionally biased region" description="Low complexity" evidence="6">
    <location>
        <begin position="241"/>
        <end position="252"/>
    </location>
</feature>
<comment type="function">
    <text evidence="1">Required for peroxisome inheritance.</text>
</comment>
<dbReference type="EMBL" id="MU003783">
    <property type="protein sequence ID" value="KAF2722298.1"/>
    <property type="molecule type" value="Genomic_DNA"/>
</dbReference>
<dbReference type="InterPro" id="IPR024758">
    <property type="entry name" value="Inp1"/>
</dbReference>
<feature type="region of interest" description="Disordered" evidence="6">
    <location>
        <begin position="438"/>
        <end position="457"/>
    </location>
</feature>
<protein>
    <recommendedName>
        <fullName evidence="4">Inheritance of peroxisomes protein 1</fullName>
    </recommendedName>
</protein>
<keyword evidence="5" id="KW-0472">Membrane</keyword>
<evidence type="ECO:0000313" key="7">
    <source>
        <dbReference type="EMBL" id="KAF2722298.1"/>
    </source>
</evidence>
<feature type="compositionally biased region" description="Low complexity" evidence="6">
    <location>
        <begin position="492"/>
        <end position="519"/>
    </location>
</feature>
<dbReference type="AlphaFoldDB" id="A0A9P4Q809"/>
<comment type="caution">
    <text evidence="7">The sequence shown here is derived from an EMBL/GenBank/DDBJ whole genome shotgun (WGS) entry which is preliminary data.</text>
</comment>
<comment type="similarity">
    <text evidence="3">Belongs to the INP1 family.</text>
</comment>
<evidence type="ECO:0000256" key="2">
    <source>
        <dbReference type="ARBA" id="ARBA00004421"/>
    </source>
</evidence>
<feature type="compositionally biased region" description="Polar residues" evidence="6">
    <location>
        <begin position="440"/>
        <end position="455"/>
    </location>
</feature>
<feature type="region of interest" description="Disordered" evidence="6">
    <location>
        <begin position="640"/>
        <end position="659"/>
    </location>
</feature>
<dbReference type="Proteomes" id="UP000799441">
    <property type="component" value="Unassembled WGS sequence"/>
</dbReference>
<feature type="compositionally biased region" description="Polar residues" evidence="6">
    <location>
        <begin position="412"/>
        <end position="424"/>
    </location>
</feature>